<dbReference type="EMBL" id="JAEDAJ010000016">
    <property type="protein sequence ID" value="MBK0332958.1"/>
    <property type="molecule type" value="Genomic_DNA"/>
</dbReference>
<organism evidence="2 3">
    <name type="scientific">Brachybacterium halotolerans</name>
    <dbReference type="NCBI Taxonomy" id="2795215"/>
    <lineage>
        <taxon>Bacteria</taxon>
        <taxon>Bacillati</taxon>
        <taxon>Actinomycetota</taxon>
        <taxon>Actinomycetes</taxon>
        <taxon>Micrococcales</taxon>
        <taxon>Dermabacteraceae</taxon>
        <taxon>Brachybacterium</taxon>
    </lineage>
</organism>
<accession>A0ABS1BEC0</accession>
<evidence type="ECO:0008006" key="4">
    <source>
        <dbReference type="Google" id="ProtNLM"/>
    </source>
</evidence>
<proteinExistence type="predicted"/>
<sequence>MRSMRERDAEWALMVRQRIEGHRVHPYFEPPAPPADDEWARRGEESQDPGGWEAA</sequence>
<reference evidence="2 3" key="1">
    <citation type="submission" date="2020-12" db="EMBL/GenBank/DDBJ databases">
        <title>Brachybacterium sp. MASK1Z-5, whole genome shotgun sequence.</title>
        <authorList>
            <person name="Tuo L."/>
        </authorList>
    </citation>
    <scope>NUCLEOTIDE SEQUENCE [LARGE SCALE GENOMIC DNA]</scope>
    <source>
        <strain evidence="2 3">MASK1Z-5</strain>
    </source>
</reference>
<protein>
    <recommendedName>
        <fullName evidence="4">GNAT family N-acetyltransferase</fullName>
    </recommendedName>
</protein>
<keyword evidence="3" id="KW-1185">Reference proteome</keyword>
<evidence type="ECO:0000313" key="2">
    <source>
        <dbReference type="EMBL" id="MBK0332958.1"/>
    </source>
</evidence>
<dbReference type="RefSeq" id="WP_200503847.1">
    <property type="nucleotide sequence ID" value="NZ_JAEDAJ010000016.1"/>
</dbReference>
<feature type="region of interest" description="Disordered" evidence="1">
    <location>
        <begin position="25"/>
        <end position="55"/>
    </location>
</feature>
<dbReference type="Proteomes" id="UP000612352">
    <property type="component" value="Unassembled WGS sequence"/>
</dbReference>
<evidence type="ECO:0000313" key="3">
    <source>
        <dbReference type="Proteomes" id="UP000612352"/>
    </source>
</evidence>
<gene>
    <name evidence="2" type="ORF">I8D64_16260</name>
</gene>
<name>A0ABS1BEC0_9MICO</name>
<evidence type="ECO:0000256" key="1">
    <source>
        <dbReference type="SAM" id="MobiDB-lite"/>
    </source>
</evidence>
<comment type="caution">
    <text evidence="2">The sequence shown here is derived from an EMBL/GenBank/DDBJ whole genome shotgun (WGS) entry which is preliminary data.</text>
</comment>